<evidence type="ECO:0000256" key="1">
    <source>
        <dbReference type="ARBA" id="ARBA00023125"/>
    </source>
</evidence>
<dbReference type="InterPro" id="IPR039420">
    <property type="entry name" value="WalR-like"/>
</dbReference>
<dbReference type="Gene3D" id="3.40.50.2300">
    <property type="match status" value="1"/>
</dbReference>
<dbReference type="GO" id="GO:0005829">
    <property type="term" value="C:cytosol"/>
    <property type="evidence" value="ECO:0007669"/>
    <property type="project" value="TreeGrafter"/>
</dbReference>
<keyword evidence="1 2" id="KW-0238">DNA-binding</keyword>
<protein>
    <submittedName>
        <fullName evidence="2">DNA-binding response regulator</fullName>
    </submittedName>
</protein>
<dbReference type="PROSITE" id="PS51755">
    <property type="entry name" value="OMPR_PHOB"/>
    <property type="match status" value="1"/>
</dbReference>
<dbReference type="GO" id="GO:0000976">
    <property type="term" value="F:transcription cis-regulatory region binding"/>
    <property type="evidence" value="ECO:0007669"/>
    <property type="project" value="TreeGrafter"/>
</dbReference>
<dbReference type="InterPro" id="IPR016032">
    <property type="entry name" value="Sig_transdc_resp-reg_C-effctor"/>
</dbReference>
<dbReference type="PANTHER" id="PTHR48111">
    <property type="entry name" value="REGULATOR OF RPOS"/>
    <property type="match status" value="1"/>
</dbReference>
<dbReference type="CDD" id="cd00383">
    <property type="entry name" value="trans_reg_C"/>
    <property type="match status" value="1"/>
</dbReference>
<dbReference type="GO" id="GO:0032993">
    <property type="term" value="C:protein-DNA complex"/>
    <property type="evidence" value="ECO:0007669"/>
    <property type="project" value="TreeGrafter"/>
</dbReference>
<dbReference type="Gene3D" id="6.10.250.690">
    <property type="match status" value="1"/>
</dbReference>
<dbReference type="SMART" id="SM00448">
    <property type="entry name" value="REC"/>
    <property type="match status" value="1"/>
</dbReference>
<accession>A0A2V4AQ36</accession>
<reference evidence="2 3" key="1">
    <citation type="submission" date="2016-07" db="EMBL/GenBank/DDBJ databases">
        <title>Draft genome sequence of Prauserella muralis DSM 45305, isolated from a mould-covered wall in an indoor environment.</title>
        <authorList>
            <person name="Ruckert C."/>
            <person name="Albersmeier A."/>
            <person name="Jiang C.-L."/>
            <person name="Jiang Y."/>
            <person name="Kalinowski J."/>
            <person name="Schneider O."/>
            <person name="Winkler A."/>
            <person name="Zotchev S.B."/>
        </authorList>
    </citation>
    <scope>NUCLEOTIDE SEQUENCE [LARGE SCALE GENOMIC DNA]</scope>
    <source>
        <strain evidence="2 3">DSM 45305</strain>
    </source>
</reference>
<dbReference type="PANTHER" id="PTHR48111:SF36">
    <property type="entry name" value="TRANSCRIPTIONAL REGULATORY PROTEIN CUTR"/>
    <property type="match status" value="1"/>
</dbReference>
<evidence type="ECO:0000313" key="3">
    <source>
        <dbReference type="Proteomes" id="UP000249915"/>
    </source>
</evidence>
<dbReference type="InterPro" id="IPR011006">
    <property type="entry name" value="CheY-like_superfamily"/>
</dbReference>
<dbReference type="AlphaFoldDB" id="A0A2V4AQ36"/>
<dbReference type="Proteomes" id="UP000249915">
    <property type="component" value="Unassembled WGS sequence"/>
</dbReference>
<dbReference type="EMBL" id="MASW01000005">
    <property type="protein sequence ID" value="PXY22820.1"/>
    <property type="molecule type" value="Genomic_DNA"/>
</dbReference>
<dbReference type="InterPro" id="IPR036388">
    <property type="entry name" value="WH-like_DNA-bd_sf"/>
</dbReference>
<dbReference type="GO" id="GO:0006355">
    <property type="term" value="P:regulation of DNA-templated transcription"/>
    <property type="evidence" value="ECO:0007669"/>
    <property type="project" value="InterPro"/>
</dbReference>
<dbReference type="SMART" id="SM00862">
    <property type="entry name" value="Trans_reg_C"/>
    <property type="match status" value="1"/>
</dbReference>
<dbReference type="GO" id="GO:0000156">
    <property type="term" value="F:phosphorelay response regulator activity"/>
    <property type="evidence" value="ECO:0007669"/>
    <property type="project" value="TreeGrafter"/>
</dbReference>
<comment type="caution">
    <text evidence="2">The sequence shown here is derived from an EMBL/GenBank/DDBJ whole genome shotgun (WGS) entry which is preliminary data.</text>
</comment>
<dbReference type="Gene3D" id="1.10.10.10">
    <property type="entry name" value="Winged helix-like DNA-binding domain superfamily/Winged helix DNA-binding domain"/>
    <property type="match status" value="1"/>
</dbReference>
<proteinExistence type="predicted"/>
<evidence type="ECO:0000313" key="2">
    <source>
        <dbReference type="EMBL" id="PXY22820.1"/>
    </source>
</evidence>
<dbReference type="Pfam" id="PF00072">
    <property type="entry name" value="Response_reg"/>
    <property type="match status" value="1"/>
</dbReference>
<dbReference type="InterPro" id="IPR001789">
    <property type="entry name" value="Sig_transdc_resp-reg_receiver"/>
</dbReference>
<dbReference type="RefSeq" id="WP_112283428.1">
    <property type="nucleotide sequence ID" value="NZ_MASW01000005.1"/>
</dbReference>
<keyword evidence="3" id="KW-1185">Reference proteome</keyword>
<dbReference type="OrthoDB" id="9802426at2"/>
<dbReference type="Pfam" id="PF00486">
    <property type="entry name" value="Trans_reg_C"/>
    <property type="match status" value="1"/>
</dbReference>
<dbReference type="InterPro" id="IPR001867">
    <property type="entry name" value="OmpR/PhoB-type_DNA-bd"/>
</dbReference>
<organism evidence="2 3">
    <name type="scientific">Prauserella muralis</name>
    <dbReference type="NCBI Taxonomy" id="588067"/>
    <lineage>
        <taxon>Bacteria</taxon>
        <taxon>Bacillati</taxon>
        <taxon>Actinomycetota</taxon>
        <taxon>Actinomycetes</taxon>
        <taxon>Pseudonocardiales</taxon>
        <taxon>Pseudonocardiaceae</taxon>
        <taxon>Prauserella</taxon>
    </lineage>
</organism>
<gene>
    <name evidence="2" type="ORF">BAY60_23845</name>
</gene>
<name>A0A2V4AQ36_9PSEU</name>
<dbReference type="SUPFAM" id="SSF52172">
    <property type="entry name" value="CheY-like"/>
    <property type="match status" value="1"/>
</dbReference>
<dbReference type="SUPFAM" id="SSF46894">
    <property type="entry name" value="C-terminal effector domain of the bipartite response regulators"/>
    <property type="match status" value="1"/>
</dbReference>
<sequence>MRVLVAEDDENLRVAVEAALRGSGLAVDTAADLPDADEALAVNAYDCVVFDRMLPAGDALAYVERRRKAGWAVPVLFLTARDTVRDRIAGLAWADDYLVKPFAVPELVVRVRSLCRRGGLPTPPVLRWRDLELDLGRHEARRGGTGLRLTRKEFAVLERLVAEGGGTVGRAELIAAAWDELVPPASNVLDVLVTQLRRKLGPPPVLHTVRGVGYVLGDPAPRAQYG</sequence>
<dbReference type="PROSITE" id="PS50110">
    <property type="entry name" value="RESPONSE_REGULATORY"/>
    <property type="match status" value="1"/>
</dbReference>